<gene>
    <name evidence="1" type="ORF">PFMALIP_05731</name>
</gene>
<reference evidence="1 2" key="2">
    <citation type="submission" date="2013-02" db="EMBL/GenBank/DDBJ databases">
        <title>The Genome Sequence of Plasmodium falciparum MaliPS096_E11.</title>
        <authorList>
            <consortium name="The Broad Institute Genome Sequencing Platform"/>
            <consortium name="The Broad Institute Genome Sequencing Center for Infectious Disease"/>
            <person name="Neafsey D."/>
            <person name="Cheeseman I."/>
            <person name="Volkman S."/>
            <person name="Adams J."/>
            <person name="Walker B."/>
            <person name="Young S.K."/>
            <person name="Zeng Q."/>
            <person name="Gargeya S."/>
            <person name="Fitzgerald M."/>
            <person name="Haas B."/>
            <person name="Abouelleil A."/>
            <person name="Alvarado L."/>
            <person name="Arachchi H.M."/>
            <person name="Berlin A.M."/>
            <person name="Chapman S.B."/>
            <person name="Dewar J."/>
            <person name="Goldberg J."/>
            <person name="Griggs A."/>
            <person name="Gujja S."/>
            <person name="Hansen M."/>
            <person name="Howarth C."/>
            <person name="Imamovic A."/>
            <person name="Larimer J."/>
            <person name="McCowan C."/>
            <person name="Murphy C."/>
            <person name="Neiman D."/>
            <person name="Pearson M."/>
            <person name="Priest M."/>
            <person name="Roberts A."/>
            <person name="Saif S."/>
            <person name="Shea T."/>
            <person name="Sisk P."/>
            <person name="Sykes S."/>
            <person name="Wortman J."/>
            <person name="Nusbaum C."/>
            <person name="Birren B."/>
        </authorList>
    </citation>
    <scope>NUCLEOTIDE SEQUENCE [LARGE SCALE GENOMIC DNA]</scope>
    <source>
        <strain evidence="1 2">MaliPS096_E11</strain>
    </source>
</reference>
<accession>A0A024WG77</accession>
<evidence type="ECO:0000313" key="1">
    <source>
        <dbReference type="EMBL" id="ETW46204.1"/>
    </source>
</evidence>
<dbReference type="AlphaFoldDB" id="A0A024WG77"/>
<reference evidence="1 2" key="1">
    <citation type="submission" date="2013-02" db="EMBL/GenBank/DDBJ databases">
        <title>The Genome Annotation of Plasmodium falciparum MaliPS096_E11.</title>
        <authorList>
            <consortium name="The Broad Institute Genome Sequencing Platform"/>
            <consortium name="The Broad Institute Genome Sequencing Center for Infectious Disease"/>
            <person name="Neafsey D."/>
            <person name="Hoffman S."/>
            <person name="Volkman S."/>
            <person name="Rosenthal P."/>
            <person name="Walker B."/>
            <person name="Young S.K."/>
            <person name="Zeng Q."/>
            <person name="Gargeya S."/>
            <person name="Fitzgerald M."/>
            <person name="Haas B."/>
            <person name="Abouelleil A."/>
            <person name="Allen A.W."/>
            <person name="Alvarado L."/>
            <person name="Arachchi H.M."/>
            <person name="Berlin A.M."/>
            <person name="Chapman S.B."/>
            <person name="Gainer-Dewar J."/>
            <person name="Goldberg J."/>
            <person name="Griggs A."/>
            <person name="Gujja S."/>
            <person name="Hansen M."/>
            <person name="Howarth C."/>
            <person name="Imamovic A."/>
            <person name="Ireland A."/>
            <person name="Larimer J."/>
            <person name="McCowan C."/>
            <person name="Murphy C."/>
            <person name="Pearson M."/>
            <person name="Poon T.W."/>
            <person name="Priest M."/>
            <person name="Roberts A."/>
            <person name="Saif S."/>
            <person name="Shea T."/>
            <person name="Sisk P."/>
            <person name="Sykes S."/>
            <person name="Wortman J."/>
            <person name="Nusbaum C."/>
            <person name="Birren B."/>
        </authorList>
    </citation>
    <scope>NUCLEOTIDE SEQUENCE [LARGE SCALE GENOMIC DNA]</scope>
    <source>
        <strain evidence="1 2">MaliPS096_E11</strain>
    </source>
</reference>
<proteinExistence type="predicted"/>
<evidence type="ECO:0000313" key="2">
    <source>
        <dbReference type="Proteomes" id="UP000030699"/>
    </source>
</evidence>
<name>A0A024WG77_PLAFA</name>
<dbReference type="EMBL" id="KI925686">
    <property type="protein sequence ID" value="ETW46204.1"/>
    <property type="molecule type" value="Genomic_DNA"/>
</dbReference>
<dbReference type="Proteomes" id="UP000030699">
    <property type="component" value="Unassembled WGS sequence"/>
</dbReference>
<sequence length="65" mass="7858">MKVTKFITPKEAAHERYCSSISKGTYIKSSYELLKNIFDLKYEKKKEKEKENEIINEYNYIIQFL</sequence>
<organism evidence="1 2">
    <name type="scientific">Plasmodium falciparum MaliPS096_E11</name>
    <dbReference type="NCBI Taxonomy" id="1036727"/>
    <lineage>
        <taxon>Eukaryota</taxon>
        <taxon>Sar</taxon>
        <taxon>Alveolata</taxon>
        <taxon>Apicomplexa</taxon>
        <taxon>Aconoidasida</taxon>
        <taxon>Haemosporida</taxon>
        <taxon>Plasmodiidae</taxon>
        <taxon>Plasmodium</taxon>
        <taxon>Plasmodium (Laverania)</taxon>
    </lineage>
</organism>
<protein>
    <submittedName>
        <fullName evidence="1">Uncharacterized protein</fullName>
    </submittedName>
</protein>